<evidence type="ECO:0000313" key="6">
    <source>
        <dbReference type="Proteomes" id="UP000247702"/>
    </source>
</evidence>
<reference evidence="5" key="2">
    <citation type="submission" date="2019-10" db="EMBL/GenBank/DDBJ databases">
        <title>Conservation and host-specific expression of non-tandemly repeated heterogenous ribosome RNA gene in arbuscular mycorrhizal fungi.</title>
        <authorList>
            <person name="Maeda T."/>
            <person name="Kobayashi Y."/>
            <person name="Nakagawa T."/>
            <person name="Ezawa T."/>
            <person name="Yamaguchi K."/>
            <person name="Bino T."/>
            <person name="Nishimoto Y."/>
            <person name="Shigenobu S."/>
            <person name="Kawaguchi M."/>
        </authorList>
    </citation>
    <scope>NUCLEOTIDE SEQUENCE</scope>
    <source>
        <strain evidence="5">HR1</strain>
    </source>
</reference>
<protein>
    <submittedName>
        <fullName evidence="5">CsbD family protein</fullName>
    </submittedName>
</protein>
<proteinExistence type="inferred from homology"/>
<dbReference type="InterPro" id="IPR008462">
    <property type="entry name" value="CsbD"/>
</dbReference>
<comment type="similarity">
    <text evidence="1">Belongs to the UPF0337 (CsbD) family.</text>
</comment>
<accession>A0A2Z6S3D7</accession>
<dbReference type="Proteomes" id="UP000615446">
    <property type="component" value="Unassembled WGS sequence"/>
</dbReference>
<organism evidence="4 6">
    <name type="scientific">Rhizophagus clarus</name>
    <dbReference type="NCBI Taxonomy" id="94130"/>
    <lineage>
        <taxon>Eukaryota</taxon>
        <taxon>Fungi</taxon>
        <taxon>Fungi incertae sedis</taxon>
        <taxon>Mucoromycota</taxon>
        <taxon>Glomeromycotina</taxon>
        <taxon>Glomeromycetes</taxon>
        <taxon>Glomerales</taxon>
        <taxon>Glomeraceae</taxon>
        <taxon>Rhizophagus</taxon>
    </lineage>
</organism>
<dbReference type="PANTHER" id="PTHR40460:SF1">
    <property type="entry name" value="CSBD-LIKE DOMAIN-CONTAINING PROTEIN"/>
    <property type="match status" value="1"/>
</dbReference>
<evidence type="ECO:0000256" key="1">
    <source>
        <dbReference type="ARBA" id="ARBA00009129"/>
    </source>
</evidence>
<dbReference type="SUPFAM" id="SSF69047">
    <property type="entry name" value="Hypothetical protein YjbJ"/>
    <property type="match status" value="1"/>
</dbReference>
<evidence type="ECO:0000313" key="4">
    <source>
        <dbReference type="EMBL" id="GBB98558.1"/>
    </source>
</evidence>
<dbReference type="STRING" id="94130.A0A2Z6S3D7"/>
<feature type="region of interest" description="Disordered" evidence="2">
    <location>
        <begin position="1"/>
        <end position="148"/>
    </location>
</feature>
<reference evidence="4 6" key="1">
    <citation type="submission" date="2017-11" db="EMBL/GenBank/DDBJ databases">
        <title>The genome of Rhizophagus clarus HR1 reveals common genetic basis of auxotrophy among arbuscular mycorrhizal fungi.</title>
        <authorList>
            <person name="Kobayashi Y."/>
        </authorList>
    </citation>
    <scope>NUCLEOTIDE SEQUENCE [LARGE SCALE GENOMIC DNA]</scope>
    <source>
        <strain evidence="4 6">HR1</strain>
    </source>
</reference>
<comment type="caution">
    <text evidence="4">The sequence shown here is derived from an EMBL/GenBank/DDBJ whole genome shotgun (WGS) entry which is preliminary data.</text>
</comment>
<dbReference type="InterPro" id="IPR036629">
    <property type="entry name" value="YjbJ_sf"/>
</dbReference>
<dbReference type="Pfam" id="PF05532">
    <property type="entry name" value="CsbD"/>
    <property type="match status" value="1"/>
</dbReference>
<dbReference type="AlphaFoldDB" id="A0A2Z6S3D7"/>
<dbReference type="Gene3D" id="1.10.1470.10">
    <property type="entry name" value="YjbJ"/>
    <property type="match status" value="1"/>
</dbReference>
<dbReference type="EMBL" id="BEXD01002513">
    <property type="protein sequence ID" value="GBB98558.1"/>
    <property type="molecule type" value="Genomic_DNA"/>
</dbReference>
<name>A0A2Z6S3D7_9GLOM</name>
<evidence type="ECO:0000313" key="5">
    <source>
        <dbReference type="EMBL" id="GES76957.1"/>
    </source>
</evidence>
<dbReference type="Proteomes" id="UP000247702">
    <property type="component" value="Unassembled WGS sequence"/>
</dbReference>
<feature type="compositionally biased region" description="Polar residues" evidence="2">
    <location>
        <begin position="1"/>
        <end position="18"/>
    </location>
</feature>
<dbReference type="EMBL" id="BLAL01000027">
    <property type="protein sequence ID" value="GES76957.1"/>
    <property type="molecule type" value="Genomic_DNA"/>
</dbReference>
<evidence type="ECO:0000259" key="3">
    <source>
        <dbReference type="Pfam" id="PF05532"/>
    </source>
</evidence>
<keyword evidence="6" id="KW-1185">Reference proteome</keyword>
<evidence type="ECO:0000256" key="2">
    <source>
        <dbReference type="SAM" id="MobiDB-lite"/>
    </source>
</evidence>
<gene>
    <name evidence="5" type="ORF">RCL2_000434400</name>
    <name evidence="4" type="ORF">RclHR1_03260016</name>
</gene>
<dbReference type="OrthoDB" id="9999611at2759"/>
<dbReference type="PANTHER" id="PTHR40460">
    <property type="entry name" value="CHROMOSOME 1, WHOLE GENOME SHOTGUN SEQUENCE"/>
    <property type="match status" value="1"/>
</dbReference>
<feature type="domain" description="CsbD-like" evidence="3">
    <location>
        <begin position="105"/>
        <end position="145"/>
    </location>
</feature>
<sequence length="148" mass="15347">MSNNPNTEHATGTAQESVGNVVGSENLKAKGQANKAEGNKDTSYLGTNETNKEPSKTTGQLHATKGAVKETLGSALGRDSLEHSGAQERQAGNQEIDAAKTHNATKGAGGQVKGAVKENVGYATGDPQWEAEGKGERVKGQAQYNANQ</sequence>